<evidence type="ECO:0000313" key="5">
    <source>
        <dbReference type="EMBL" id="WDH77270.1"/>
    </source>
</evidence>
<organism evidence="5 6">
    <name type="scientific">Exiguobacterium marinum</name>
    <dbReference type="NCBI Taxonomy" id="273528"/>
    <lineage>
        <taxon>Bacteria</taxon>
        <taxon>Bacillati</taxon>
        <taxon>Bacillota</taxon>
        <taxon>Bacilli</taxon>
        <taxon>Bacillales</taxon>
        <taxon>Bacillales Family XII. Incertae Sedis</taxon>
        <taxon>Exiguobacterium</taxon>
    </lineage>
</organism>
<dbReference type="EMBL" id="CP118099">
    <property type="protein sequence ID" value="WDH77270.1"/>
    <property type="molecule type" value="Genomic_DNA"/>
</dbReference>
<evidence type="ECO:0000256" key="3">
    <source>
        <dbReference type="ARBA" id="ARBA00023163"/>
    </source>
</evidence>
<dbReference type="Pfam" id="PF12833">
    <property type="entry name" value="HTH_18"/>
    <property type="match status" value="1"/>
</dbReference>
<keyword evidence="2" id="KW-0238">DNA-binding</keyword>
<dbReference type="Proteomes" id="UP001213680">
    <property type="component" value="Chromosome"/>
</dbReference>
<accession>A0ABY7X349</accession>
<dbReference type="PANTHER" id="PTHR43280">
    <property type="entry name" value="ARAC-FAMILY TRANSCRIPTIONAL REGULATOR"/>
    <property type="match status" value="1"/>
</dbReference>
<dbReference type="SUPFAM" id="SSF46689">
    <property type="entry name" value="Homeodomain-like"/>
    <property type="match status" value="2"/>
</dbReference>
<feature type="domain" description="HTH araC/xylS-type" evidence="4">
    <location>
        <begin position="159"/>
        <end position="257"/>
    </location>
</feature>
<dbReference type="PANTHER" id="PTHR43280:SF28">
    <property type="entry name" value="HTH-TYPE TRANSCRIPTIONAL ACTIVATOR RHAS"/>
    <property type="match status" value="1"/>
</dbReference>
<evidence type="ECO:0000256" key="1">
    <source>
        <dbReference type="ARBA" id="ARBA00023015"/>
    </source>
</evidence>
<evidence type="ECO:0000259" key="4">
    <source>
        <dbReference type="PROSITE" id="PS01124"/>
    </source>
</evidence>
<keyword evidence="1" id="KW-0805">Transcription regulation</keyword>
<keyword evidence="6" id="KW-1185">Reference proteome</keyword>
<dbReference type="InterPro" id="IPR018060">
    <property type="entry name" value="HTH_AraC"/>
</dbReference>
<dbReference type="SMART" id="SM00342">
    <property type="entry name" value="HTH_ARAC"/>
    <property type="match status" value="1"/>
</dbReference>
<dbReference type="InterPro" id="IPR009057">
    <property type="entry name" value="Homeodomain-like_sf"/>
</dbReference>
<keyword evidence="3" id="KW-0804">Transcription</keyword>
<gene>
    <name evidence="5" type="ORF">PTI97_07065</name>
</gene>
<dbReference type="Gene3D" id="1.10.10.60">
    <property type="entry name" value="Homeodomain-like"/>
    <property type="match status" value="1"/>
</dbReference>
<name>A0ABY7X349_9BACL</name>
<evidence type="ECO:0000313" key="6">
    <source>
        <dbReference type="Proteomes" id="UP001213680"/>
    </source>
</evidence>
<proteinExistence type="predicted"/>
<evidence type="ECO:0000256" key="2">
    <source>
        <dbReference type="ARBA" id="ARBA00023125"/>
    </source>
</evidence>
<dbReference type="RefSeq" id="WP_274357714.1">
    <property type="nucleotide sequence ID" value="NZ_CP118099.1"/>
</dbReference>
<sequence>MKSIDMIRHGPLTLRVTDGFTVLLCEFGRSVIRVNGVSLNLNSREAVLLARGQSVMLEKIEESSRLRLLEFDPIDLFHPDLARRYVTPHLTSEKSIHILKQEQGHHAIIQTIERALQHSQADGPLALMDATLQCTVIWRYWIQQEGQAMKDEKKRESLRHMLAYIDAHIEDRPTLAQIAHAGNVSRSECSRLFGSFGDISPIAYVQMKRMERAATLLEDLNESIADIANRFGYASVSHFVQTFKAHHTITPLTYRKQYKKKGAD</sequence>
<dbReference type="InterPro" id="IPR020449">
    <property type="entry name" value="Tscrpt_reg_AraC-type_HTH"/>
</dbReference>
<dbReference type="PROSITE" id="PS01124">
    <property type="entry name" value="HTH_ARAC_FAMILY_2"/>
    <property type="match status" value="1"/>
</dbReference>
<protein>
    <submittedName>
        <fullName evidence="5">AraC family transcriptional regulator</fullName>
    </submittedName>
</protein>
<dbReference type="PRINTS" id="PR00032">
    <property type="entry name" value="HTHARAC"/>
</dbReference>
<reference evidence="5 6" key="1">
    <citation type="submission" date="2023-02" db="EMBL/GenBank/DDBJ databases">
        <title>A bacterium isolated from plastisphere.</title>
        <authorList>
            <person name="Sun Y."/>
        </authorList>
    </citation>
    <scope>NUCLEOTIDE SEQUENCE [LARGE SCALE GENOMIC DNA]</scope>
    <source>
        <strain evidence="6">a-1</strain>
    </source>
</reference>